<accession>A0ABM7GRT5</accession>
<organism evidence="1 2">
    <name type="scientific">Vreelandella olivaria</name>
    <dbReference type="NCBI Taxonomy" id="390919"/>
    <lineage>
        <taxon>Bacteria</taxon>
        <taxon>Pseudomonadati</taxon>
        <taxon>Pseudomonadota</taxon>
        <taxon>Gammaproteobacteria</taxon>
        <taxon>Oceanospirillales</taxon>
        <taxon>Halomonadaceae</taxon>
        <taxon>Vreelandella</taxon>
    </lineage>
</organism>
<proteinExistence type="predicted"/>
<evidence type="ECO:0000313" key="1">
    <source>
        <dbReference type="EMBL" id="BBI53442.1"/>
    </source>
</evidence>
<keyword evidence="2" id="KW-1185">Reference proteome</keyword>
<protein>
    <submittedName>
        <fullName evidence="1">Uncharacterized protein</fullName>
    </submittedName>
</protein>
<reference evidence="2" key="1">
    <citation type="journal article" date="2019" name="Microbiol. Resour. Announc.">
        <title>Complete Genome Sequence of Halomonas olivaria, a Moderately Halophilic Bacterium Isolated from Olive Processing Effluents, Obtained by Nanopore Sequencing.</title>
        <authorList>
            <person name="Nagata S."/>
            <person name="Ii K.M."/>
            <person name="Tsukimi T."/>
            <person name="Miura M.C."/>
            <person name="Galipon J."/>
            <person name="Arakawa K."/>
        </authorList>
    </citation>
    <scope>NUCLEOTIDE SEQUENCE [LARGE SCALE GENOMIC DNA]</scope>
    <source>
        <strain evidence="2">TYRC17</strain>
    </source>
</reference>
<dbReference type="EMBL" id="AP019416">
    <property type="protein sequence ID" value="BBI53442.1"/>
    <property type="molecule type" value="Genomic_DNA"/>
</dbReference>
<sequence>MSNNVQTISAYSLVNDVVPKLNAVETLVENTLKQIIETSTLPAQIERYTKLQVEFQLELTMIRMNLEHLLNRYHHELETVKMTRARICCSPWTYTKAWRLIVPNSFMTACSAYSKATKPARSECDHAAR</sequence>
<name>A0ABM7GRT5_9GAMM</name>
<gene>
    <name evidence="1" type="ORF">HORIV_58630</name>
</gene>
<evidence type="ECO:0000313" key="2">
    <source>
        <dbReference type="Proteomes" id="UP000289555"/>
    </source>
</evidence>
<dbReference type="Proteomes" id="UP000289555">
    <property type="component" value="Chromosome"/>
</dbReference>